<proteinExistence type="predicted"/>
<keyword evidence="2" id="KW-1133">Transmembrane helix</keyword>
<sequence>MAAGALITLVLVGSVVGFVLLWLLIEGETSNPPVLDREEAERRAIERGGRGVDRESTGERSGDDHDDESVGWN</sequence>
<dbReference type="InterPro" id="IPR058456">
    <property type="entry name" value="DUF8143"/>
</dbReference>
<name>A0ABD5NLI0_9EURY</name>
<dbReference type="Proteomes" id="UP001595846">
    <property type="component" value="Unassembled WGS sequence"/>
</dbReference>
<dbReference type="EMBL" id="JBHSAQ010000002">
    <property type="protein sequence ID" value="MFC3957705.1"/>
    <property type="molecule type" value="Genomic_DNA"/>
</dbReference>
<gene>
    <name evidence="3" type="ORF">ACFOUR_04870</name>
</gene>
<feature type="compositionally biased region" description="Acidic residues" evidence="1">
    <location>
        <begin position="64"/>
        <end position="73"/>
    </location>
</feature>
<dbReference type="GeneID" id="73903078"/>
<evidence type="ECO:0000256" key="2">
    <source>
        <dbReference type="SAM" id="Phobius"/>
    </source>
</evidence>
<evidence type="ECO:0000313" key="3">
    <source>
        <dbReference type="EMBL" id="MFC3957705.1"/>
    </source>
</evidence>
<dbReference type="AlphaFoldDB" id="A0ABD5NLI0"/>
<accession>A0ABD5NLI0</accession>
<keyword evidence="4" id="KW-1185">Reference proteome</keyword>
<keyword evidence="2" id="KW-0812">Transmembrane</keyword>
<reference evidence="3 4" key="1">
    <citation type="journal article" date="2019" name="Int. J. Syst. Evol. Microbiol.">
        <title>The Global Catalogue of Microorganisms (GCM) 10K type strain sequencing project: providing services to taxonomists for standard genome sequencing and annotation.</title>
        <authorList>
            <consortium name="The Broad Institute Genomics Platform"/>
            <consortium name="The Broad Institute Genome Sequencing Center for Infectious Disease"/>
            <person name="Wu L."/>
            <person name="Ma J."/>
        </authorList>
    </citation>
    <scope>NUCLEOTIDE SEQUENCE [LARGE SCALE GENOMIC DNA]</scope>
    <source>
        <strain evidence="3 4">IBRC-M 10256</strain>
    </source>
</reference>
<feature type="compositionally biased region" description="Basic and acidic residues" evidence="1">
    <location>
        <begin position="35"/>
        <end position="63"/>
    </location>
</feature>
<keyword evidence="2" id="KW-0472">Membrane</keyword>
<feature type="transmembrane region" description="Helical" evidence="2">
    <location>
        <begin position="6"/>
        <end position="25"/>
    </location>
</feature>
<dbReference type="Pfam" id="PF26467">
    <property type="entry name" value="DUF8143"/>
    <property type="match status" value="1"/>
</dbReference>
<comment type="caution">
    <text evidence="3">The sequence shown here is derived from an EMBL/GenBank/DDBJ whole genome shotgun (WGS) entry which is preliminary data.</text>
</comment>
<evidence type="ECO:0000256" key="1">
    <source>
        <dbReference type="SAM" id="MobiDB-lite"/>
    </source>
</evidence>
<feature type="region of interest" description="Disordered" evidence="1">
    <location>
        <begin position="35"/>
        <end position="73"/>
    </location>
</feature>
<protein>
    <submittedName>
        <fullName evidence="3">Uncharacterized protein</fullName>
    </submittedName>
</protein>
<dbReference type="RefSeq" id="WP_256533932.1">
    <property type="nucleotide sequence ID" value="NZ_CP101824.1"/>
</dbReference>
<organism evidence="3 4">
    <name type="scientific">Halovivax cerinus</name>
    <dbReference type="NCBI Taxonomy" id="1487865"/>
    <lineage>
        <taxon>Archaea</taxon>
        <taxon>Methanobacteriati</taxon>
        <taxon>Methanobacteriota</taxon>
        <taxon>Stenosarchaea group</taxon>
        <taxon>Halobacteria</taxon>
        <taxon>Halobacteriales</taxon>
        <taxon>Natrialbaceae</taxon>
        <taxon>Halovivax</taxon>
    </lineage>
</organism>
<evidence type="ECO:0000313" key="4">
    <source>
        <dbReference type="Proteomes" id="UP001595846"/>
    </source>
</evidence>